<gene>
    <name evidence="2" type="ORF">Scaly_2241900</name>
</gene>
<reference evidence="2" key="2">
    <citation type="journal article" date="2024" name="Plant">
        <title>Genomic evolution and insights into agronomic trait innovations of Sesamum species.</title>
        <authorList>
            <person name="Miao H."/>
            <person name="Wang L."/>
            <person name="Qu L."/>
            <person name="Liu H."/>
            <person name="Sun Y."/>
            <person name="Le M."/>
            <person name="Wang Q."/>
            <person name="Wei S."/>
            <person name="Zheng Y."/>
            <person name="Lin W."/>
            <person name="Duan Y."/>
            <person name="Cao H."/>
            <person name="Xiong S."/>
            <person name="Wang X."/>
            <person name="Wei L."/>
            <person name="Li C."/>
            <person name="Ma Q."/>
            <person name="Ju M."/>
            <person name="Zhao R."/>
            <person name="Li G."/>
            <person name="Mu C."/>
            <person name="Tian Q."/>
            <person name="Mei H."/>
            <person name="Zhang T."/>
            <person name="Gao T."/>
            <person name="Zhang H."/>
        </authorList>
    </citation>
    <scope>NUCLEOTIDE SEQUENCE</scope>
    <source>
        <strain evidence="2">KEN8</strain>
    </source>
</reference>
<name>A0AAW2MAI0_9LAMI</name>
<evidence type="ECO:0000259" key="1">
    <source>
        <dbReference type="PROSITE" id="PS50878"/>
    </source>
</evidence>
<proteinExistence type="predicted"/>
<dbReference type="PANTHER" id="PTHR33116:SF76">
    <property type="entry name" value="DUF4283 DOMAIN-CONTAINING PROTEIN"/>
    <property type="match status" value="1"/>
</dbReference>
<evidence type="ECO:0000313" key="2">
    <source>
        <dbReference type="EMBL" id="KAL0328093.1"/>
    </source>
</evidence>
<dbReference type="AlphaFoldDB" id="A0AAW2MAI0"/>
<dbReference type="EMBL" id="JACGWM010000014">
    <property type="protein sequence ID" value="KAL0328093.1"/>
    <property type="molecule type" value="Genomic_DNA"/>
</dbReference>
<dbReference type="Pfam" id="PF00078">
    <property type="entry name" value="RVT_1"/>
    <property type="match status" value="1"/>
</dbReference>
<feature type="domain" description="Reverse transcriptase" evidence="1">
    <location>
        <begin position="1"/>
        <end position="116"/>
    </location>
</feature>
<accession>A0AAW2MAI0</accession>
<protein>
    <recommendedName>
        <fullName evidence="1">Reverse transcriptase domain-containing protein</fullName>
    </recommendedName>
</protein>
<sequence>MSPYLFVLIMEAWHSLLRFRVHNAPSFQYHWKCKEQQILNLCFADDVLLFCKADIPSIKVIKDTLSEFAELSGLKVNPTKSQIILSRAVQHERQQILDLLEFQEGCLPVRYLGVPLISSRLTIADCKPIIDKLESRIAGWNHFNLTFAGRTQLIKSVLNTLHSYWASVFILPKGVIKILEARMRKFLWQGSTGRGYAKVAWEQQGQWNWPAIPDAEFNEFSSQLPPIHPNSPDEITWRLNSGKFSVQSAIELSSRVLIKWNGMDSYRAGIKSQDTLSFYGWRLWKNYPPWTKLGYLMEIMVVYYAMGTLRRHTNTSSSTVNTRSDAYT</sequence>
<dbReference type="InterPro" id="IPR000477">
    <property type="entry name" value="RT_dom"/>
</dbReference>
<comment type="caution">
    <text evidence="2">The sequence shown here is derived from an EMBL/GenBank/DDBJ whole genome shotgun (WGS) entry which is preliminary data.</text>
</comment>
<reference evidence="2" key="1">
    <citation type="submission" date="2020-06" db="EMBL/GenBank/DDBJ databases">
        <authorList>
            <person name="Li T."/>
            <person name="Hu X."/>
            <person name="Zhang T."/>
            <person name="Song X."/>
            <person name="Zhang H."/>
            <person name="Dai N."/>
            <person name="Sheng W."/>
            <person name="Hou X."/>
            <person name="Wei L."/>
        </authorList>
    </citation>
    <scope>NUCLEOTIDE SEQUENCE</scope>
    <source>
        <strain evidence="2">KEN8</strain>
        <tissue evidence="2">Leaf</tissue>
    </source>
</reference>
<dbReference type="PANTHER" id="PTHR33116">
    <property type="entry name" value="REVERSE TRANSCRIPTASE ZINC-BINDING DOMAIN-CONTAINING PROTEIN-RELATED-RELATED"/>
    <property type="match status" value="1"/>
</dbReference>
<dbReference type="PROSITE" id="PS50878">
    <property type="entry name" value="RT_POL"/>
    <property type="match status" value="1"/>
</dbReference>
<organism evidence="2">
    <name type="scientific">Sesamum calycinum</name>
    <dbReference type="NCBI Taxonomy" id="2727403"/>
    <lineage>
        <taxon>Eukaryota</taxon>
        <taxon>Viridiplantae</taxon>
        <taxon>Streptophyta</taxon>
        <taxon>Embryophyta</taxon>
        <taxon>Tracheophyta</taxon>
        <taxon>Spermatophyta</taxon>
        <taxon>Magnoliopsida</taxon>
        <taxon>eudicotyledons</taxon>
        <taxon>Gunneridae</taxon>
        <taxon>Pentapetalae</taxon>
        <taxon>asterids</taxon>
        <taxon>lamiids</taxon>
        <taxon>Lamiales</taxon>
        <taxon>Pedaliaceae</taxon>
        <taxon>Sesamum</taxon>
    </lineage>
</organism>